<dbReference type="Proteomes" id="UP000003157">
    <property type="component" value="Unassembled WGS sequence"/>
</dbReference>
<dbReference type="eggNOG" id="ENOG5033C7P">
    <property type="taxonomic scope" value="Bacteria"/>
</dbReference>
<reference evidence="1 2" key="1">
    <citation type="submission" date="2010-12" db="EMBL/GenBank/DDBJ databases">
        <title>The Genome Sequence of Coprobacillus sp. strain 29_1.</title>
        <authorList>
            <consortium name="The Broad Institute Genome Sequencing Platform"/>
            <person name="Earl A."/>
            <person name="Ward D."/>
            <person name="Feldgarden M."/>
            <person name="Gevers D."/>
            <person name="Daigneault M."/>
            <person name="Sibley C.D."/>
            <person name="White A."/>
            <person name="Strauss J."/>
            <person name="Allen-Vercoe E."/>
            <person name="Young S.K."/>
            <person name="Zeng Q."/>
            <person name="Gargeya S."/>
            <person name="Fitzgerald M."/>
            <person name="Haas B."/>
            <person name="Abouelleil A."/>
            <person name="Alvarado L."/>
            <person name="Arachchi H.M."/>
            <person name="Berlin A."/>
            <person name="Brown A."/>
            <person name="Chapman S.B."/>
            <person name="Chen Z."/>
            <person name="Dunbar C."/>
            <person name="Freedman E."/>
            <person name="Gearin G."/>
            <person name="Gellesch M."/>
            <person name="Goldberg J."/>
            <person name="Griggs A."/>
            <person name="Gujja S."/>
            <person name="Heilman E."/>
            <person name="Heiman D."/>
            <person name="Howarth C."/>
            <person name="Larson L."/>
            <person name="Lui A."/>
            <person name="MacDonald P.J.P."/>
            <person name="Mehta T."/>
            <person name="Montmayeur A."/>
            <person name="Murphy C."/>
            <person name="Neiman D."/>
            <person name="Pearson M."/>
            <person name="Priest M."/>
            <person name="Roberts A."/>
            <person name="Saif S."/>
            <person name="Shea T."/>
            <person name="Shenoy N."/>
            <person name="Sisk P."/>
            <person name="Stolte C."/>
            <person name="Sykes S."/>
            <person name="White J."/>
            <person name="Yandava C."/>
            <person name="Nusbaum C."/>
            <person name="Birren B."/>
        </authorList>
    </citation>
    <scope>NUCLEOTIDE SEQUENCE [LARGE SCALE GENOMIC DNA]</scope>
    <source>
        <strain evidence="1 2">29_1</strain>
    </source>
</reference>
<sequence>MNIEKIFNESGLFKNIKIDTILFEERYPVLFTCLEGDRVYLVICSEVTATKVVWICTETNYDILIQLLKDEMTIRDAFLGYTDEKKVIEYFGPNHSISINIVTENSINKKLLPTAGQYMDAEIGEFDDELKIFEKRNKSYNLFLNLSFYLQKIEILKSFSVVHEFKKNDTLDEFKSIDENCKTLNNTKEFIKTYIN</sequence>
<protein>
    <submittedName>
        <fullName evidence="1">Uncharacterized protein</fullName>
    </submittedName>
</protein>
<dbReference type="RefSeq" id="WP_008790213.1">
    <property type="nucleotide sequence ID" value="NZ_AKCB01000004.1"/>
</dbReference>
<evidence type="ECO:0000313" key="1">
    <source>
        <dbReference type="EMBL" id="EFW03440.1"/>
    </source>
</evidence>
<dbReference type="GeneID" id="78231596"/>
<organism evidence="1 2">
    <name type="scientific">Coprobacillus cateniformis</name>
    <dbReference type="NCBI Taxonomy" id="100884"/>
    <lineage>
        <taxon>Bacteria</taxon>
        <taxon>Bacillati</taxon>
        <taxon>Bacillota</taxon>
        <taxon>Erysipelotrichia</taxon>
        <taxon>Erysipelotrichales</taxon>
        <taxon>Coprobacillaceae</taxon>
        <taxon>Coprobacillus</taxon>
    </lineage>
</organism>
<keyword evidence="2" id="KW-1185">Reference proteome</keyword>
<dbReference type="HOGENOM" id="CLU_1388206_0_0_9"/>
<dbReference type="EMBL" id="ADKX01000046">
    <property type="protein sequence ID" value="EFW03440.1"/>
    <property type="molecule type" value="Genomic_DNA"/>
</dbReference>
<proteinExistence type="predicted"/>
<dbReference type="OrthoDB" id="2065084at2"/>
<accession>E7GEI9</accession>
<dbReference type="AlphaFoldDB" id="E7GEI9"/>
<comment type="caution">
    <text evidence="1">The sequence shown here is derived from an EMBL/GenBank/DDBJ whole genome shotgun (WGS) entry which is preliminary data.</text>
</comment>
<name>E7GEI9_9FIRM</name>
<evidence type="ECO:0000313" key="2">
    <source>
        <dbReference type="Proteomes" id="UP000003157"/>
    </source>
</evidence>
<gene>
    <name evidence="1" type="ORF">HMPREF9488_03131</name>
</gene>